<protein>
    <submittedName>
        <fullName evidence="2">Cellulose biosynthesis protein BcsQ</fullName>
    </submittedName>
</protein>
<evidence type="ECO:0000313" key="3">
    <source>
        <dbReference type="Proteomes" id="UP001232584"/>
    </source>
</evidence>
<name>A0ABU0N073_9FIRM</name>
<reference evidence="2 3" key="1">
    <citation type="submission" date="2023-07" db="EMBL/GenBank/DDBJ databases">
        <title>Genomic Encyclopedia of Type Strains, Phase IV (KMG-IV): sequencing the most valuable type-strain genomes for metagenomic binning, comparative biology and taxonomic classification.</title>
        <authorList>
            <person name="Goeker M."/>
        </authorList>
    </citation>
    <scope>NUCLEOTIDE SEQUENCE [LARGE SCALE GENOMIC DNA]</scope>
    <source>
        <strain evidence="2 3">DSM 15049</strain>
    </source>
</reference>
<organism evidence="2 3">
    <name type="scientific">Paraclostridium ghonii</name>
    <dbReference type="NCBI Taxonomy" id="29358"/>
    <lineage>
        <taxon>Bacteria</taxon>
        <taxon>Bacillati</taxon>
        <taxon>Bacillota</taxon>
        <taxon>Clostridia</taxon>
        <taxon>Peptostreptococcales</taxon>
        <taxon>Peptostreptococcaceae</taxon>
        <taxon>Paraclostridium</taxon>
    </lineage>
</organism>
<dbReference type="Gene3D" id="3.40.50.300">
    <property type="entry name" value="P-loop containing nucleotide triphosphate hydrolases"/>
    <property type="match status" value="1"/>
</dbReference>
<gene>
    <name evidence="2" type="ORF">QOZ92_001625</name>
</gene>
<keyword evidence="3" id="KW-1185">Reference proteome</keyword>
<accession>A0ABU0N073</accession>
<evidence type="ECO:0000259" key="1">
    <source>
        <dbReference type="Pfam" id="PF13614"/>
    </source>
</evidence>
<feature type="domain" description="AAA" evidence="1">
    <location>
        <begin position="3"/>
        <end position="50"/>
    </location>
</feature>
<comment type="caution">
    <text evidence="2">The sequence shown here is derived from an EMBL/GenBank/DDBJ whole genome shotgun (WGS) entry which is preliminary data.</text>
</comment>
<dbReference type="InterPro" id="IPR025669">
    <property type="entry name" value="AAA_dom"/>
</dbReference>
<dbReference type="Proteomes" id="UP001232584">
    <property type="component" value="Unassembled WGS sequence"/>
</dbReference>
<sequence length="53" mass="5823">MATASNLGYALSEMGKNVLLIDFDHQSGLTVCVDYDNHDSINTTIYKLMTLAI</sequence>
<dbReference type="Pfam" id="PF13614">
    <property type="entry name" value="AAA_31"/>
    <property type="match status" value="1"/>
</dbReference>
<dbReference type="InterPro" id="IPR027417">
    <property type="entry name" value="P-loop_NTPase"/>
</dbReference>
<dbReference type="SUPFAM" id="SSF52540">
    <property type="entry name" value="P-loop containing nucleoside triphosphate hydrolases"/>
    <property type="match status" value="1"/>
</dbReference>
<evidence type="ECO:0000313" key="2">
    <source>
        <dbReference type="EMBL" id="MDQ0556511.1"/>
    </source>
</evidence>
<dbReference type="EMBL" id="JAUSWG010000006">
    <property type="protein sequence ID" value="MDQ0556511.1"/>
    <property type="molecule type" value="Genomic_DNA"/>
</dbReference>
<proteinExistence type="predicted"/>